<reference evidence="4" key="1">
    <citation type="submission" date="2016-05" db="EMBL/GenBank/DDBJ databases">
        <title>Paenibacillus oryzae. sp. nov., isolated from the rice root.</title>
        <authorList>
            <person name="Zhang J."/>
            <person name="Zhang X."/>
        </authorList>
    </citation>
    <scope>NUCLEOTIDE SEQUENCE [LARGE SCALE GENOMIC DNA]</scope>
    <source>
        <strain evidence="4">KCTC13222</strain>
    </source>
</reference>
<evidence type="ECO:0000256" key="1">
    <source>
        <dbReference type="SAM" id="MobiDB-lite"/>
    </source>
</evidence>
<keyword evidence="2" id="KW-0732">Signal</keyword>
<feature type="compositionally biased region" description="Polar residues" evidence="1">
    <location>
        <begin position="40"/>
        <end position="51"/>
    </location>
</feature>
<feature type="region of interest" description="Disordered" evidence="1">
    <location>
        <begin position="26"/>
        <end position="51"/>
    </location>
</feature>
<feature type="chain" id="PRO_5008649846" description="ABC transporter substrate-binding protein" evidence="2">
    <location>
        <begin position="23"/>
        <end position="572"/>
    </location>
</feature>
<dbReference type="Gene3D" id="3.40.190.10">
    <property type="entry name" value="Periplasmic binding protein-like II"/>
    <property type="match status" value="2"/>
</dbReference>
<dbReference type="PANTHER" id="PTHR43649">
    <property type="entry name" value="ARABINOSE-BINDING PROTEIN-RELATED"/>
    <property type="match status" value="1"/>
</dbReference>
<feature type="signal peptide" evidence="2">
    <location>
        <begin position="1"/>
        <end position="22"/>
    </location>
</feature>
<evidence type="ECO:0000256" key="2">
    <source>
        <dbReference type="SAM" id="SignalP"/>
    </source>
</evidence>
<protein>
    <recommendedName>
        <fullName evidence="5">ABC transporter substrate-binding protein</fullName>
    </recommendedName>
</protein>
<dbReference type="Proteomes" id="UP000093309">
    <property type="component" value="Unassembled WGS sequence"/>
</dbReference>
<dbReference type="PANTHER" id="PTHR43649:SF12">
    <property type="entry name" value="DIACETYLCHITOBIOSE BINDING PROTEIN DASA"/>
    <property type="match status" value="1"/>
</dbReference>
<name>A0A1C1A3P2_9BACL</name>
<sequence>MKKKFRSVAALSLVMAISVGLAACSSTKDEPTKSNGSGGTASNTASVTPSGQVKKGKVSVMVYDRGLIPASEGTYDNNRWTKWIQENAPFEEVKFIVVPRTEAPQKMNMLFAAGEGPDVVANYEDMTPFISKGQALEITDDLLAKMPNYKKTLDKYPALQKLTTVNGKRYTIGTVSPVSPNHAAIIRADWLEKLNLPMPKTPEDLLAVAKAFTEKDPDGNGKNDTYGLTLNADSQRVLSHMFGFGNPEKYAVVDGKLTFVWDRIQDWLKFTKQIVDAKVVDPDFLLDKGDKALTDFTNGKIGIFLTGKFSQLNSPTFANFKKANPTAKLDTFDLPATKYGNFEGYINGGPSVVGFINAATKDPDAAARYINWLNDPKVSDYLVNGPDGVYKKRDAEGTVVAVDPAKNKIEYDYATDYSIIRTFDFNLGSGISPLANEYYNSYLKSSDPVLQEFGDLYYKMAQVANKPGAIDPRKWQQTLPALASDTLLKKTNGTKAVDDFLLKSLAQPNVTAEKAVADAKELWKKAGGEDVDAFYNDYYQKNKDKMLSPEDFEKLKMAPELLPSAKKNSKIK</sequence>
<evidence type="ECO:0000313" key="4">
    <source>
        <dbReference type="Proteomes" id="UP000093309"/>
    </source>
</evidence>
<dbReference type="OrthoDB" id="2490632at2"/>
<dbReference type="SUPFAM" id="SSF53850">
    <property type="entry name" value="Periplasmic binding protein-like II"/>
    <property type="match status" value="1"/>
</dbReference>
<organism evidence="3 4">
    <name type="scientific">Paenibacillus pectinilyticus</name>
    <dbReference type="NCBI Taxonomy" id="512399"/>
    <lineage>
        <taxon>Bacteria</taxon>
        <taxon>Bacillati</taxon>
        <taxon>Bacillota</taxon>
        <taxon>Bacilli</taxon>
        <taxon>Bacillales</taxon>
        <taxon>Paenibacillaceae</taxon>
        <taxon>Paenibacillus</taxon>
    </lineage>
</organism>
<dbReference type="InterPro" id="IPR050490">
    <property type="entry name" value="Bact_solute-bd_prot1"/>
</dbReference>
<comment type="caution">
    <text evidence="3">The sequence shown here is derived from an EMBL/GenBank/DDBJ whole genome shotgun (WGS) entry which is preliminary data.</text>
</comment>
<keyword evidence="4" id="KW-1185">Reference proteome</keyword>
<accession>A0A1C1A3P2</accession>
<proteinExistence type="predicted"/>
<dbReference type="EMBL" id="LYPC01000014">
    <property type="protein sequence ID" value="OCT15168.1"/>
    <property type="molecule type" value="Genomic_DNA"/>
</dbReference>
<gene>
    <name evidence="3" type="ORF">A8709_13770</name>
</gene>
<dbReference type="AlphaFoldDB" id="A0A1C1A3P2"/>
<dbReference type="RefSeq" id="WP_065852079.1">
    <property type="nucleotide sequence ID" value="NZ_LYPC01000014.1"/>
</dbReference>
<evidence type="ECO:0000313" key="3">
    <source>
        <dbReference type="EMBL" id="OCT15168.1"/>
    </source>
</evidence>
<dbReference type="PROSITE" id="PS51257">
    <property type="entry name" value="PROKAR_LIPOPROTEIN"/>
    <property type="match status" value="1"/>
</dbReference>
<dbReference type="STRING" id="512399.A8709_13770"/>
<evidence type="ECO:0008006" key="5">
    <source>
        <dbReference type="Google" id="ProtNLM"/>
    </source>
</evidence>